<dbReference type="EMBL" id="FPKU01000003">
    <property type="protein sequence ID" value="SFZ86509.1"/>
    <property type="molecule type" value="Genomic_DNA"/>
</dbReference>
<keyword evidence="4 7" id="KW-0812">Transmembrane</keyword>
<feature type="transmembrane region" description="Helical" evidence="7">
    <location>
        <begin position="236"/>
        <end position="262"/>
    </location>
</feature>
<feature type="transmembrane region" description="Helical" evidence="7">
    <location>
        <begin position="282"/>
        <end position="308"/>
    </location>
</feature>
<keyword evidence="10" id="KW-1185">Reference proteome</keyword>
<evidence type="ECO:0000259" key="8">
    <source>
        <dbReference type="PROSITE" id="PS50928"/>
    </source>
</evidence>
<feature type="transmembrane region" description="Helical" evidence="7">
    <location>
        <begin position="12"/>
        <end position="30"/>
    </location>
</feature>
<dbReference type="GO" id="GO:0005886">
    <property type="term" value="C:plasma membrane"/>
    <property type="evidence" value="ECO:0007669"/>
    <property type="project" value="UniProtKB-SubCell"/>
</dbReference>
<evidence type="ECO:0000256" key="2">
    <source>
        <dbReference type="ARBA" id="ARBA00022448"/>
    </source>
</evidence>
<keyword evidence="2 7" id="KW-0813">Transport</keyword>
<dbReference type="PROSITE" id="PS50928">
    <property type="entry name" value="ABC_TM1"/>
    <property type="match status" value="1"/>
</dbReference>
<dbReference type="PANTHER" id="PTHR43163">
    <property type="entry name" value="DIPEPTIDE TRANSPORT SYSTEM PERMEASE PROTEIN DPPB-RELATED"/>
    <property type="match status" value="1"/>
</dbReference>
<dbReference type="RefSeq" id="WP_072346114.1">
    <property type="nucleotide sequence ID" value="NZ_FPKU01000003.1"/>
</dbReference>
<evidence type="ECO:0000256" key="1">
    <source>
        <dbReference type="ARBA" id="ARBA00004651"/>
    </source>
</evidence>
<dbReference type="CDD" id="cd06261">
    <property type="entry name" value="TM_PBP2"/>
    <property type="match status" value="1"/>
</dbReference>
<keyword evidence="6 7" id="KW-0472">Membrane</keyword>
<dbReference type="InterPro" id="IPR045621">
    <property type="entry name" value="BPD_transp_1_N"/>
</dbReference>
<keyword evidence="5 7" id="KW-1133">Transmembrane helix</keyword>
<evidence type="ECO:0000256" key="4">
    <source>
        <dbReference type="ARBA" id="ARBA00022692"/>
    </source>
</evidence>
<dbReference type="OrthoDB" id="9805855at2"/>
<feature type="domain" description="ABC transmembrane type-1" evidence="8">
    <location>
        <begin position="95"/>
        <end position="305"/>
    </location>
</feature>
<evidence type="ECO:0000256" key="3">
    <source>
        <dbReference type="ARBA" id="ARBA00022475"/>
    </source>
</evidence>
<dbReference type="GO" id="GO:0055085">
    <property type="term" value="P:transmembrane transport"/>
    <property type="evidence" value="ECO:0007669"/>
    <property type="project" value="InterPro"/>
</dbReference>
<dbReference type="InterPro" id="IPR035906">
    <property type="entry name" value="MetI-like_sf"/>
</dbReference>
<comment type="similarity">
    <text evidence="7">Belongs to the binding-protein-dependent transport system permease family.</text>
</comment>
<evidence type="ECO:0000256" key="6">
    <source>
        <dbReference type="ARBA" id="ARBA00023136"/>
    </source>
</evidence>
<dbReference type="InterPro" id="IPR000515">
    <property type="entry name" value="MetI-like"/>
</dbReference>
<sequence>MIGYVLRRIAQLLPVLLIASLGIWGMLYAVPGGPVGMLLGENATAEQIAAVTRDLGLDRPVLVQYFDWLVGALTGDLGNSVYSQEPVLKLIGERLPATLQLAVAATIVALVLGIPVAIISALYPNSWIDRILSGWSALALGVPTFWLGILLILLFAVQLRWLPSASTYVAFWDNPVQALRSVALPALTLGIYVSGILARFLRASLVSELRADYVRTARSKGLPERQVVGTHIMRNALLPFITIVGLMMANFIGGAVVTEAVFNYPGIGRLMIGAISNRDYPLIQGCIVVILVIYIAINLAVDVLYAYIDPRIEYS</sequence>
<dbReference type="SUPFAM" id="SSF161098">
    <property type="entry name" value="MetI-like"/>
    <property type="match status" value="1"/>
</dbReference>
<dbReference type="Pfam" id="PF19300">
    <property type="entry name" value="BPD_transp_1_N"/>
    <property type="match status" value="1"/>
</dbReference>
<dbReference type="Proteomes" id="UP000183447">
    <property type="component" value="Unassembled WGS sequence"/>
</dbReference>
<accession>A0A1K2I299</accession>
<name>A0A1K2I299_9HYPH</name>
<organism evidence="9 10">
    <name type="scientific">Devosia enhydra</name>
    <dbReference type="NCBI Taxonomy" id="665118"/>
    <lineage>
        <taxon>Bacteria</taxon>
        <taxon>Pseudomonadati</taxon>
        <taxon>Pseudomonadota</taxon>
        <taxon>Alphaproteobacteria</taxon>
        <taxon>Hyphomicrobiales</taxon>
        <taxon>Devosiaceae</taxon>
        <taxon>Devosia</taxon>
    </lineage>
</organism>
<feature type="transmembrane region" description="Helical" evidence="7">
    <location>
        <begin position="99"/>
        <end position="123"/>
    </location>
</feature>
<dbReference type="PANTHER" id="PTHR43163:SF6">
    <property type="entry name" value="DIPEPTIDE TRANSPORT SYSTEM PERMEASE PROTEIN DPPB-RELATED"/>
    <property type="match status" value="1"/>
</dbReference>
<dbReference type="AlphaFoldDB" id="A0A1K2I299"/>
<keyword evidence="3" id="KW-1003">Cell membrane</keyword>
<evidence type="ECO:0000256" key="5">
    <source>
        <dbReference type="ARBA" id="ARBA00022989"/>
    </source>
</evidence>
<proteinExistence type="inferred from homology"/>
<dbReference type="Pfam" id="PF00528">
    <property type="entry name" value="BPD_transp_1"/>
    <property type="match status" value="1"/>
</dbReference>
<feature type="transmembrane region" description="Helical" evidence="7">
    <location>
        <begin position="135"/>
        <end position="162"/>
    </location>
</feature>
<reference evidence="9 10" key="1">
    <citation type="submission" date="2016-11" db="EMBL/GenBank/DDBJ databases">
        <authorList>
            <person name="Jaros S."/>
            <person name="Januszkiewicz K."/>
            <person name="Wedrychowicz H."/>
        </authorList>
    </citation>
    <scope>NUCLEOTIDE SEQUENCE [LARGE SCALE GENOMIC DNA]</scope>
    <source>
        <strain evidence="9 10">ATCC 23634</strain>
    </source>
</reference>
<evidence type="ECO:0000256" key="7">
    <source>
        <dbReference type="RuleBase" id="RU363032"/>
    </source>
</evidence>
<gene>
    <name evidence="9" type="ORF">SAMN02983003_3691</name>
</gene>
<evidence type="ECO:0000313" key="10">
    <source>
        <dbReference type="Proteomes" id="UP000183447"/>
    </source>
</evidence>
<protein>
    <submittedName>
        <fullName evidence="9">Peptide/nickel transport system permease protein</fullName>
    </submittedName>
</protein>
<evidence type="ECO:0000313" key="9">
    <source>
        <dbReference type="EMBL" id="SFZ86509.1"/>
    </source>
</evidence>
<comment type="subcellular location">
    <subcellularLocation>
        <location evidence="1 7">Cell membrane</location>
        <topology evidence="1 7">Multi-pass membrane protein</topology>
    </subcellularLocation>
</comment>
<feature type="transmembrane region" description="Helical" evidence="7">
    <location>
        <begin position="182"/>
        <end position="201"/>
    </location>
</feature>
<dbReference type="Gene3D" id="1.10.3720.10">
    <property type="entry name" value="MetI-like"/>
    <property type="match status" value="1"/>
</dbReference>
<dbReference type="STRING" id="665118.SAMN02983003_3691"/>